<dbReference type="RefSeq" id="WP_257822233.1">
    <property type="nucleotide sequence ID" value="NZ_JABXYM010000001.1"/>
</dbReference>
<gene>
    <name evidence="2" type="ORF">HXA33_15025</name>
</gene>
<reference evidence="2" key="1">
    <citation type="submission" date="2020-06" db="EMBL/GenBank/DDBJ databases">
        <title>Insight into the genomes of haloalkaliphilic bacilli from Kenyan soda lakes.</title>
        <authorList>
            <person name="Mwirichia R."/>
            <person name="Villamizar G.C."/>
            <person name="Poehlein A."/>
            <person name="Mugweru J."/>
            <person name="Kipnyargis A."/>
            <person name="Kiplimo D."/>
            <person name="Orwa P."/>
            <person name="Daniel R."/>
        </authorList>
    </citation>
    <scope>NUCLEOTIDE SEQUENCE</scope>
    <source>
        <strain evidence="2">B1096_S55</strain>
    </source>
</reference>
<keyword evidence="1" id="KW-0732">Signal</keyword>
<comment type="caution">
    <text evidence="2">The sequence shown here is derived from an EMBL/GenBank/DDBJ whole genome shotgun (WGS) entry which is preliminary data.</text>
</comment>
<evidence type="ECO:0000313" key="2">
    <source>
        <dbReference type="EMBL" id="MCR6097847.1"/>
    </source>
</evidence>
<feature type="chain" id="PRO_5040406273" evidence="1">
    <location>
        <begin position="21"/>
        <end position="152"/>
    </location>
</feature>
<dbReference type="Proteomes" id="UP001057753">
    <property type="component" value="Unassembled WGS sequence"/>
</dbReference>
<protein>
    <submittedName>
        <fullName evidence="2">Uncharacterized protein</fullName>
    </submittedName>
</protein>
<feature type="signal peptide" evidence="1">
    <location>
        <begin position="1"/>
        <end position="20"/>
    </location>
</feature>
<proteinExistence type="predicted"/>
<accession>A0A9Q4G095</accession>
<dbReference type="AlphaFoldDB" id="A0A9Q4G095"/>
<dbReference type="EMBL" id="JABXYM010000001">
    <property type="protein sequence ID" value="MCR6097847.1"/>
    <property type="molecule type" value="Genomic_DNA"/>
</dbReference>
<keyword evidence="3" id="KW-1185">Reference proteome</keyword>
<name>A0A9Q4G095_SALAG</name>
<organism evidence="2 3">
    <name type="scientific">Salipaludibacillus agaradhaerens</name>
    <name type="common">Bacillus agaradhaerens</name>
    <dbReference type="NCBI Taxonomy" id="76935"/>
    <lineage>
        <taxon>Bacteria</taxon>
        <taxon>Bacillati</taxon>
        <taxon>Bacillota</taxon>
        <taxon>Bacilli</taxon>
        <taxon>Bacillales</taxon>
        <taxon>Bacillaceae</taxon>
    </lineage>
</organism>
<evidence type="ECO:0000256" key="1">
    <source>
        <dbReference type="SAM" id="SignalP"/>
    </source>
</evidence>
<evidence type="ECO:0000313" key="3">
    <source>
        <dbReference type="Proteomes" id="UP001057753"/>
    </source>
</evidence>
<sequence length="152" mass="17288">MMKSLSLVVMLLSVITFRSCDDLNPHDDVTLGLDSVYSGGTLYLTPYVVYEGEEEATFQFGSSIAWIDKVEQEDEIIYQYEGEPVDVDQKTTLGHEDERGGFTIELTVEPGIYDVYLTAEYFMYIGEWPEENMPPEYGHFKIQTIDIQGNGD</sequence>